<feature type="domain" description="Sulfatase-modifying factor enzyme-like" evidence="3">
    <location>
        <begin position="384"/>
        <end position="604"/>
    </location>
</feature>
<name>A0A1R4B607_9VIBR</name>
<evidence type="ECO:0000313" key="5">
    <source>
        <dbReference type="EMBL" id="SJL84354.1"/>
    </source>
</evidence>
<reference evidence="5 6" key="1">
    <citation type="submission" date="2017-02" db="EMBL/GenBank/DDBJ databases">
        <authorList>
            <person name="Peterson S.W."/>
        </authorList>
    </citation>
    <scope>NUCLEOTIDE SEQUENCE [LARGE SCALE GENOMIC DNA]</scope>
    <source>
        <strain evidence="5 6">CECT 9027</strain>
    </source>
</reference>
<dbReference type="OrthoDB" id="9768004at2"/>
<evidence type="ECO:0000259" key="4">
    <source>
        <dbReference type="Pfam" id="PF08308"/>
    </source>
</evidence>
<dbReference type="GO" id="GO:0120147">
    <property type="term" value="F:formylglycine-generating oxidase activity"/>
    <property type="evidence" value="ECO:0007669"/>
    <property type="project" value="TreeGrafter"/>
</dbReference>
<evidence type="ECO:0000313" key="6">
    <source>
        <dbReference type="Proteomes" id="UP000189475"/>
    </source>
</evidence>
<keyword evidence="6" id="KW-1185">Reference proteome</keyword>
<sequence>MRYGFPALLLALSPCLVVTTADAADDNLSSVSAINDALLNKKTELQDAQTKTQTQKDAYQVKQEALRQLEKKANELSQQLKAAKVALDKSYDSMLTSPDTDISSVKAEYQQAWAKVKANQTARLNAQQALDEQKTTLEQQQQHVELLTRAVNELNIEKRQARAQRLQRELSQTHEQKISFTNRCSNTMTIAQCAEQTKELGLQKAVNQYQQWLLSNATESKLIKQHADNASLNIHLLKHRMLKSGFNNNNQYQSVILAKLEARPDDVVACQLLSLNKSDCVDPQKAAQKQKNKEVAWVSLTVHSNKYHDHIKVDDVNYGSTPIDIMLPVGKHEITVTKEGYHDFTKTVNIRSNYTFRAVLKEQANILKAGHKFADSLKGGVKAPEMITMIRGEYLIGEHASHKISLDHAFALGATPVTVGQFATFINQTNYQTDAELKHLCIAVHDTEITPISDSYWRNPGFKQTATHPVTCVSQNDAKAYAAWLSKQTGFTYRLPTPNEWEIAARSGSQSDYPWGDDFGADNANTGWSGSQWSNKSTSPVKSFDANNLGFYDVIGNVWEWTNDERGMARGGAWSFSPSAAKADNHLFIAPDTAANYVGFRVVREIHK</sequence>
<feature type="signal peptide" evidence="2">
    <location>
        <begin position="1"/>
        <end position="23"/>
    </location>
</feature>
<dbReference type="Gene3D" id="3.90.1580.10">
    <property type="entry name" value="paralog of FGE (formylglycine-generating enzyme)"/>
    <property type="match status" value="1"/>
</dbReference>
<dbReference type="Proteomes" id="UP000189475">
    <property type="component" value="Unassembled WGS sequence"/>
</dbReference>
<dbReference type="RefSeq" id="WP_077314724.1">
    <property type="nucleotide sequence ID" value="NZ_AP024888.1"/>
</dbReference>
<dbReference type="EC" id="2.7.11.1" evidence="5"/>
<dbReference type="PANTHER" id="PTHR23150:SF19">
    <property type="entry name" value="FORMYLGLYCINE-GENERATING ENZYME"/>
    <property type="match status" value="1"/>
</dbReference>
<dbReference type="InterPro" id="IPR042095">
    <property type="entry name" value="SUMF_sf"/>
</dbReference>
<evidence type="ECO:0000259" key="3">
    <source>
        <dbReference type="Pfam" id="PF03781"/>
    </source>
</evidence>
<gene>
    <name evidence="5" type="primary">pkn1</name>
    <name evidence="5" type="ORF">VPAL9027_02337</name>
</gene>
<dbReference type="Pfam" id="PF08308">
    <property type="entry name" value="PEGA"/>
    <property type="match status" value="1"/>
</dbReference>
<evidence type="ECO:0000256" key="1">
    <source>
        <dbReference type="SAM" id="Coils"/>
    </source>
</evidence>
<dbReference type="InterPro" id="IPR051043">
    <property type="entry name" value="Sulfatase_Mod_Factor_Kinase"/>
</dbReference>
<feature type="chain" id="PRO_5012345268" evidence="2">
    <location>
        <begin position="24"/>
        <end position="608"/>
    </location>
</feature>
<keyword evidence="2" id="KW-0732">Signal</keyword>
<accession>A0A1R4B607</accession>
<protein>
    <submittedName>
        <fullName evidence="5">Serine/threonine-protein kinase pkn1</fullName>
        <ecNumber evidence="5">2.7.11.1</ecNumber>
    </submittedName>
</protein>
<dbReference type="InterPro" id="IPR013229">
    <property type="entry name" value="PEGA"/>
</dbReference>
<feature type="coiled-coil region" evidence="1">
    <location>
        <begin position="123"/>
        <end position="176"/>
    </location>
</feature>
<dbReference type="AlphaFoldDB" id="A0A1R4B607"/>
<dbReference type="InterPro" id="IPR016187">
    <property type="entry name" value="CTDL_fold"/>
</dbReference>
<dbReference type="PANTHER" id="PTHR23150">
    <property type="entry name" value="SULFATASE MODIFYING FACTOR 1, 2"/>
    <property type="match status" value="1"/>
</dbReference>
<dbReference type="InterPro" id="IPR005532">
    <property type="entry name" value="SUMF_dom"/>
</dbReference>
<evidence type="ECO:0000256" key="2">
    <source>
        <dbReference type="SAM" id="SignalP"/>
    </source>
</evidence>
<feature type="coiled-coil region" evidence="1">
    <location>
        <begin position="59"/>
        <end position="86"/>
    </location>
</feature>
<dbReference type="Pfam" id="PF03781">
    <property type="entry name" value="FGE-sulfatase"/>
    <property type="match status" value="1"/>
</dbReference>
<organism evidence="5 6">
    <name type="scientific">Vibrio palustris</name>
    <dbReference type="NCBI Taxonomy" id="1918946"/>
    <lineage>
        <taxon>Bacteria</taxon>
        <taxon>Pseudomonadati</taxon>
        <taxon>Pseudomonadota</taxon>
        <taxon>Gammaproteobacteria</taxon>
        <taxon>Vibrionales</taxon>
        <taxon>Vibrionaceae</taxon>
        <taxon>Vibrio</taxon>
    </lineage>
</organism>
<dbReference type="EMBL" id="FUFT01000005">
    <property type="protein sequence ID" value="SJL84354.1"/>
    <property type="molecule type" value="Genomic_DNA"/>
</dbReference>
<dbReference type="STRING" id="1918946.VPAL9027_02337"/>
<dbReference type="SUPFAM" id="SSF56436">
    <property type="entry name" value="C-type lectin-like"/>
    <property type="match status" value="1"/>
</dbReference>
<keyword evidence="1" id="KW-0175">Coiled coil</keyword>
<keyword evidence="5" id="KW-0808">Transferase</keyword>
<proteinExistence type="predicted"/>
<feature type="domain" description="PEGA" evidence="4">
    <location>
        <begin position="297"/>
        <end position="361"/>
    </location>
</feature>
<dbReference type="GO" id="GO:0004674">
    <property type="term" value="F:protein serine/threonine kinase activity"/>
    <property type="evidence" value="ECO:0007669"/>
    <property type="project" value="UniProtKB-EC"/>
</dbReference>
<keyword evidence="5" id="KW-0418">Kinase</keyword>